<feature type="transmembrane region" description="Helical" evidence="1">
    <location>
        <begin position="214"/>
        <end position="236"/>
    </location>
</feature>
<keyword evidence="1" id="KW-0472">Membrane</keyword>
<feature type="transmembrane region" description="Helical" evidence="1">
    <location>
        <begin position="149"/>
        <end position="170"/>
    </location>
</feature>
<evidence type="ECO:0000313" key="3">
    <source>
        <dbReference type="EMBL" id="MDR7152698.1"/>
    </source>
</evidence>
<dbReference type="Pfam" id="PF00892">
    <property type="entry name" value="EamA"/>
    <property type="match status" value="2"/>
</dbReference>
<keyword evidence="4" id="KW-1185">Reference proteome</keyword>
<comment type="caution">
    <text evidence="3">The sequence shown here is derived from an EMBL/GenBank/DDBJ whole genome shotgun (WGS) entry which is preliminary data.</text>
</comment>
<dbReference type="PANTHER" id="PTHR12715:SF4">
    <property type="entry name" value="EAMA DOMAIN-CONTAINING PROTEIN"/>
    <property type="match status" value="1"/>
</dbReference>
<sequence>MNTPNTPHVLPALAVATTIIVWATAFPAIGVALTEMSPLGLASIRFAIAAAFALAWLGYRRPVRMPLADLLVCVLCGWVGAAGYSVLLNMGQTSVSPGAASFLVKTESIWMAMFGVVFLKEAFNRWAWVGTAIGFAGVGVIAYGQPGGIAWGSGAPFVLAAALCSATGFVLQRRLVQRYGALQVSAIMLISAAVALLAWLPQGAVELRAASGEVWLWVLFLGLFPTLIGQFCWTYAIGQYGAARAGNFLYLIAPLAMGLSWLLSREVAGWSTALGGACVLAGVLLVNMRGQTSMLPKPKRATA</sequence>
<evidence type="ECO:0000259" key="2">
    <source>
        <dbReference type="Pfam" id="PF00892"/>
    </source>
</evidence>
<name>A0ABU1WTT7_9BURK</name>
<feature type="domain" description="EamA" evidence="2">
    <location>
        <begin position="12"/>
        <end position="142"/>
    </location>
</feature>
<accession>A0ABU1WTT7</accession>
<keyword evidence="1" id="KW-0812">Transmembrane</keyword>
<protein>
    <submittedName>
        <fullName evidence="3">Drug/metabolite transporter (DMT)-like permease</fullName>
    </submittedName>
</protein>
<evidence type="ECO:0000313" key="4">
    <source>
        <dbReference type="Proteomes" id="UP001265700"/>
    </source>
</evidence>
<keyword evidence="1" id="KW-1133">Transmembrane helix</keyword>
<gene>
    <name evidence="3" type="ORF">J2W49_004676</name>
</gene>
<dbReference type="PANTHER" id="PTHR12715">
    <property type="entry name" value="TRANSPORTER, DRUG/METABOLITE EXPORTER FAMILY"/>
    <property type="match status" value="1"/>
</dbReference>
<proteinExistence type="predicted"/>
<feature type="transmembrane region" description="Helical" evidence="1">
    <location>
        <begin position="66"/>
        <end position="87"/>
    </location>
</feature>
<dbReference type="InterPro" id="IPR000620">
    <property type="entry name" value="EamA_dom"/>
</dbReference>
<evidence type="ECO:0000256" key="1">
    <source>
        <dbReference type="SAM" id="Phobius"/>
    </source>
</evidence>
<feature type="transmembrane region" description="Helical" evidence="1">
    <location>
        <begin position="12"/>
        <end position="33"/>
    </location>
</feature>
<reference evidence="3 4" key="1">
    <citation type="submission" date="2023-07" db="EMBL/GenBank/DDBJ databases">
        <title>Sorghum-associated microbial communities from plants grown in Nebraska, USA.</title>
        <authorList>
            <person name="Schachtman D."/>
        </authorList>
    </citation>
    <scope>NUCLEOTIDE SEQUENCE [LARGE SCALE GENOMIC DNA]</scope>
    <source>
        <strain evidence="3 4">4249</strain>
    </source>
</reference>
<dbReference type="InterPro" id="IPR037185">
    <property type="entry name" value="EmrE-like"/>
</dbReference>
<dbReference type="InterPro" id="IPR052756">
    <property type="entry name" value="Alkyne_AA_exporter"/>
</dbReference>
<dbReference type="EMBL" id="JAVDWU010000013">
    <property type="protein sequence ID" value="MDR7152698.1"/>
    <property type="molecule type" value="Genomic_DNA"/>
</dbReference>
<dbReference type="SUPFAM" id="SSF103481">
    <property type="entry name" value="Multidrug resistance efflux transporter EmrE"/>
    <property type="match status" value="2"/>
</dbReference>
<feature type="domain" description="EamA" evidence="2">
    <location>
        <begin position="153"/>
        <end position="287"/>
    </location>
</feature>
<dbReference type="RefSeq" id="WP_310321706.1">
    <property type="nucleotide sequence ID" value="NZ_JAVDWU010000013.1"/>
</dbReference>
<organism evidence="3 4">
    <name type="scientific">Hydrogenophaga palleronii</name>
    <dbReference type="NCBI Taxonomy" id="65655"/>
    <lineage>
        <taxon>Bacteria</taxon>
        <taxon>Pseudomonadati</taxon>
        <taxon>Pseudomonadota</taxon>
        <taxon>Betaproteobacteria</taxon>
        <taxon>Burkholderiales</taxon>
        <taxon>Comamonadaceae</taxon>
        <taxon>Hydrogenophaga</taxon>
    </lineage>
</organism>
<dbReference type="Proteomes" id="UP001265700">
    <property type="component" value="Unassembled WGS sequence"/>
</dbReference>
<feature type="transmembrane region" description="Helical" evidence="1">
    <location>
        <begin position="182"/>
        <end position="202"/>
    </location>
</feature>
<feature type="transmembrane region" description="Helical" evidence="1">
    <location>
        <begin position="39"/>
        <end position="59"/>
    </location>
</feature>
<feature type="transmembrane region" description="Helical" evidence="1">
    <location>
        <begin position="270"/>
        <end position="290"/>
    </location>
</feature>
<feature type="transmembrane region" description="Helical" evidence="1">
    <location>
        <begin position="248"/>
        <end position="264"/>
    </location>
</feature>
<feature type="transmembrane region" description="Helical" evidence="1">
    <location>
        <begin position="99"/>
        <end position="119"/>
    </location>
</feature>
<feature type="transmembrane region" description="Helical" evidence="1">
    <location>
        <begin position="126"/>
        <end position="143"/>
    </location>
</feature>